<dbReference type="Proteomes" id="UP000610303">
    <property type="component" value="Unassembled WGS sequence"/>
</dbReference>
<sequence>MVERLLCKQDVRSSILLGSTSSVTGGFRMTTPQALSEADRRIVASWAADCAERVLPLFEAEAAADDRARDGIDRARAFGRGELDTAEQIRIRFVAGRAAGSAKSPAAVAAARAAGQAAGVAHMGAHALGAAAYAAKAAALAAGDPESARREEVQWQLQRLTPEARDALSRLPLLGTDSAGPLGPGLLTTGVLATTIREIQAALGASRPTG</sequence>
<comment type="caution">
    <text evidence="2">The sequence shown here is derived from an EMBL/GenBank/DDBJ whole genome shotgun (WGS) entry which is preliminary data.</text>
</comment>
<evidence type="ECO:0000313" key="3">
    <source>
        <dbReference type="Proteomes" id="UP000610303"/>
    </source>
</evidence>
<name>A0A918CDF2_AGRME</name>
<evidence type="ECO:0000313" key="2">
    <source>
        <dbReference type="EMBL" id="GGR17382.1"/>
    </source>
</evidence>
<keyword evidence="3" id="KW-1185">Reference proteome</keyword>
<dbReference type="InterPro" id="IPR048667">
    <property type="entry name" value="Imm5-like"/>
</dbReference>
<dbReference type="AlphaFoldDB" id="A0A918CDF2"/>
<dbReference type="EMBL" id="BMRJ01000001">
    <property type="protein sequence ID" value="GGR17382.1"/>
    <property type="molecule type" value="Genomic_DNA"/>
</dbReference>
<accession>A0A918CDF2</accession>
<organism evidence="2 3">
    <name type="scientific">Agromyces mediolanus</name>
    <name type="common">Corynebacterium mediolanum</name>
    <dbReference type="NCBI Taxonomy" id="41986"/>
    <lineage>
        <taxon>Bacteria</taxon>
        <taxon>Bacillati</taxon>
        <taxon>Actinomycetota</taxon>
        <taxon>Actinomycetes</taxon>
        <taxon>Micrococcales</taxon>
        <taxon>Microbacteriaceae</taxon>
        <taxon>Agromyces</taxon>
    </lineage>
</organism>
<protein>
    <recommendedName>
        <fullName evidence="1">Imm-5-like domain-containing protein</fullName>
    </recommendedName>
</protein>
<evidence type="ECO:0000259" key="1">
    <source>
        <dbReference type="Pfam" id="PF21805"/>
    </source>
</evidence>
<reference evidence="2" key="1">
    <citation type="journal article" date="2014" name="Int. J. Syst. Evol. Microbiol.">
        <title>Complete genome sequence of Corynebacterium casei LMG S-19264T (=DSM 44701T), isolated from a smear-ripened cheese.</title>
        <authorList>
            <consortium name="US DOE Joint Genome Institute (JGI-PGF)"/>
            <person name="Walter F."/>
            <person name="Albersmeier A."/>
            <person name="Kalinowski J."/>
            <person name="Ruckert C."/>
        </authorList>
    </citation>
    <scope>NUCLEOTIDE SEQUENCE</scope>
    <source>
        <strain evidence="2">JCM 3346</strain>
    </source>
</reference>
<dbReference type="Pfam" id="PF21805">
    <property type="entry name" value="Imm5_like"/>
    <property type="match status" value="1"/>
</dbReference>
<proteinExistence type="predicted"/>
<feature type="domain" description="Imm-5-like" evidence="1">
    <location>
        <begin position="34"/>
        <end position="161"/>
    </location>
</feature>
<gene>
    <name evidence="2" type="ORF">GCM10010196_07770</name>
</gene>
<reference evidence="2" key="2">
    <citation type="submission" date="2020-09" db="EMBL/GenBank/DDBJ databases">
        <authorList>
            <person name="Sun Q."/>
            <person name="Ohkuma M."/>
        </authorList>
    </citation>
    <scope>NUCLEOTIDE SEQUENCE</scope>
    <source>
        <strain evidence="2">JCM 3346</strain>
    </source>
</reference>